<keyword evidence="9 13" id="KW-0238">DNA-binding</keyword>
<feature type="domain" description="LexA repressor DNA-binding" evidence="16">
    <location>
        <begin position="1"/>
        <end position="65"/>
    </location>
</feature>
<dbReference type="AlphaFoldDB" id="A0A084IK31"/>
<keyword evidence="5 13" id="KW-0227">DNA damage</keyword>
<keyword evidence="10 13" id="KW-0804">Transcription</keyword>
<dbReference type="InterPro" id="IPR039418">
    <property type="entry name" value="LexA-like"/>
</dbReference>
<dbReference type="EMBL" id="APNK01000017">
    <property type="protein sequence ID" value="KEZ77065.1"/>
    <property type="molecule type" value="Genomic_DNA"/>
</dbReference>
<evidence type="ECO:0000313" key="17">
    <source>
        <dbReference type="EMBL" id="KEZ77065.1"/>
    </source>
</evidence>
<evidence type="ECO:0000259" key="16">
    <source>
        <dbReference type="Pfam" id="PF01726"/>
    </source>
</evidence>
<dbReference type="PANTHER" id="PTHR33516:SF2">
    <property type="entry name" value="LEXA REPRESSOR-RELATED"/>
    <property type="match status" value="1"/>
</dbReference>
<dbReference type="EC" id="3.4.21.88" evidence="13"/>
<dbReference type="FunFam" id="2.10.109.10:FF:000001">
    <property type="entry name" value="LexA repressor"/>
    <property type="match status" value="1"/>
</dbReference>
<keyword evidence="11 13" id="KW-0234">DNA repair</keyword>
<evidence type="ECO:0000256" key="6">
    <source>
        <dbReference type="ARBA" id="ARBA00022801"/>
    </source>
</evidence>
<dbReference type="InterPro" id="IPR050077">
    <property type="entry name" value="LexA_repressor"/>
</dbReference>
<evidence type="ECO:0000256" key="5">
    <source>
        <dbReference type="ARBA" id="ARBA00022763"/>
    </source>
</evidence>
<dbReference type="CDD" id="cd06529">
    <property type="entry name" value="S24_LexA-like"/>
    <property type="match status" value="1"/>
</dbReference>
<dbReference type="GO" id="GO:0003677">
    <property type="term" value="F:DNA binding"/>
    <property type="evidence" value="ECO:0007669"/>
    <property type="project" value="UniProtKB-UniRule"/>
</dbReference>
<name>A0A084IK31_SALHC</name>
<dbReference type="PANTHER" id="PTHR33516">
    <property type="entry name" value="LEXA REPRESSOR"/>
    <property type="match status" value="1"/>
</dbReference>
<feature type="site" description="Cleavage; by autolysis" evidence="13">
    <location>
        <begin position="93"/>
        <end position="94"/>
    </location>
</feature>
<dbReference type="Gene3D" id="1.10.10.10">
    <property type="entry name" value="Winged helix-like DNA-binding domain superfamily/Winged helix DNA-binding domain"/>
    <property type="match status" value="1"/>
</dbReference>
<evidence type="ECO:0000256" key="13">
    <source>
        <dbReference type="HAMAP-Rule" id="MF_00015"/>
    </source>
</evidence>
<dbReference type="InterPro" id="IPR015927">
    <property type="entry name" value="Peptidase_S24_S26A/B/C"/>
</dbReference>
<dbReference type="InterPro" id="IPR036286">
    <property type="entry name" value="LexA/Signal_pep-like_sf"/>
</dbReference>
<evidence type="ECO:0000313" key="18">
    <source>
        <dbReference type="Proteomes" id="UP000028302"/>
    </source>
</evidence>
<dbReference type="Pfam" id="PF01726">
    <property type="entry name" value="LexA_DNA_bind"/>
    <property type="match status" value="1"/>
</dbReference>
<dbReference type="FunFam" id="1.10.10.10:FF:000009">
    <property type="entry name" value="LexA repressor"/>
    <property type="match status" value="1"/>
</dbReference>
<sequence>MIKLTPKQQRVFDFIRDTLKRTGAPPTRAEIADALGFASANAAQAHLQTLARKGVIELGSRRSRGIRLVGADADDDDPAEDGTTLAVIGRVAAGAPVLAVENIERRVSISPGLFSAPADYLLTVRGDSMVGAGILDGDLLGVKAGGEIRNGQIGVFRIDDEVTVKRFHRAGNDVRLQAENPAYEDIRVDPQRDSFALEGLAVGIVRSV</sequence>
<evidence type="ECO:0000256" key="12">
    <source>
        <dbReference type="ARBA" id="ARBA00023236"/>
    </source>
</evidence>
<keyword evidence="4 13" id="KW-0235">DNA replication</keyword>
<feature type="DNA-binding region" description="H-T-H motif" evidence="13">
    <location>
        <begin position="28"/>
        <end position="48"/>
    </location>
</feature>
<reference evidence="17 18" key="1">
    <citation type="submission" date="2013-03" db="EMBL/GenBank/DDBJ databases">
        <title>Salinisphaera hydrothermalis C41B8 Genome Sequencing.</title>
        <authorList>
            <person name="Li C."/>
            <person name="Lai Q."/>
            <person name="Shao Z."/>
        </authorList>
    </citation>
    <scope>NUCLEOTIDE SEQUENCE [LARGE SCALE GENOMIC DNA]</scope>
    <source>
        <strain evidence="17 18">C41B8</strain>
    </source>
</reference>
<feature type="active site" description="For autocatalytic cleavage activity" evidence="13">
    <location>
        <position position="165"/>
    </location>
</feature>
<dbReference type="GO" id="GO:0006260">
    <property type="term" value="P:DNA replication"/>
    <property type="evidence" value="ECO:0007669"/>
    <property type="project" value="UniProtKB-UniRule"/>
</dbReference>
<dbReference type="OrthoDB" id="9802364at2"/>
<dbReference type="InterPro" id="IPR036388">
    <property type="entry name" value="WH-like_DNA-bd_sf"/>
</dbReference>
<evidence type="ECO:0000259" key="15">
    <source>
        <dbReference type="Pfam" id="PF00717"/>
    </source>
</evidence>
<dbReference type="InterPro" id="IPR036390">
    <property type="entry name" value="WH_DNA-bd_sf"/>
</dbReference>
<organism evidence="17 18">
    <name type="scientific">Salinisphaera hydrothermalis (strain C41B8)</name>
    <dbReference type="NCBI Taxonomy" id="1304275"/>
    <lineage>
        <taxon>Bacteria</taxon>
        <taxon>Pseudomonadati</taxon>
        <taxon>Pseudomonadota</taxon>
        <taxon>Gammaproteobacteria</taxon>
        <taxon>Salinisphaerales</taxon>
        <taxon>Salinisphaeraceae</taxon>
        <taxon>Salinisphaera</taxon>
    </lineage>
</organism>
<evidence type="ECO:0000256" key="3">
    <source>
        <dbReference type="ARBA" id="ARBA00022491"/>
    </source>
</evidence>
<dbReference type="GO" id="GO:0009432">
    <property type="term" value="P:SOS response"/>
    <property type="evidence" value="ECO:0007669"/>
    <property type="project" value="UniProtKB-UniRule"/>
</dbReference>
<evidence type="ECO:0000256" key="11">
    <source>
        <dbReference type="ARBA" id="ARBA00023204"/>
    </source>
</evidence>
<dbReference type="eggNOG" id="COG1974">
    <property type="taxonomic scope" value="Bacteria"/>
</dbReference>
<evidence type="ECO:0000256" key="1">
    <source>
        <dbReference type="ARBA" id="ARBA00007484"/>
    </source>
</evidence>
<dbReference type="PATRIC" id="fig|1304275.5.peg.2336"/>
<proteinExistence type="inferred from homology"/>
<dbReference type="STRING" id="1304275.C41B8_11463"/>
<dbReference type="GO" id="GO:0004252">
    <property type="term" value="F:serine-type endopeptidase activity"/>
    <property type="evidence" value="ECO:0007669"/>
    <property type="project" value="UniProtKB-UniRule"/>
</dbReference>
<dbReference type="SUPFAM" id="SSF51306">
    <property type="entry name" value="LexA/Signal peptidase"/>
    <property type="match status" value="1"/>
</dbReference>
<keyword evidence="18" id="KW-1185">Reference proteome</keyword>
<dbReference type="InterPro" id="IPR006199">
    <property type="entry name" value="LexA_DNA-bd_dom"/>
</dbReference>
<evidence type="ECO:0000256" key="2">
    <source>
        <dbReference type="ARBA" id="ARBA00011738"/>
    </source>
</evidence>
<evidence type="ECO:0000256" key="9">
    <source>
        <dbReference type="ARBA" id="ARBA00023125"/>
    </source>
</evidence>
<comment type="function">
    <text evidence="13">Represses a number of genes involved in the response to DNA damage (SOS response), including recA and lexA. In the presence of single-stranded DNA, RecA interacts with LexA causing an autocatalytic cleavage which disrupts the DNA-binding part of LexA, leading to derepression of the SOS regulon and eventually DNA repair.</text>
</comment>
<keyword evidence="8 13" id="KW-0805">Transcription regulation</keyword>
<comment type="catalytic activity">
    <reaction evidence="13">
        <text>Hydrolysis of Ala-|-Gly bond in repressor LexA.</text>
        <dbReference type="EC" id="3.4.21.88"/>
    </reaction>
</comment>
<dbReference type="GO" id="GO:0006508">
    <property type="term" value="P:proteolysis"/>
    <property type="evidence" value="ECO:0007669"/>
    <property type="project" value="InterPro"/>
</dbReference>
<comment type="subunit">
    <text evidence="2 13">Homodimer.</text>
</comment>
<evidence type="ECO:0000256" key="4">
    <source>
        <dbReference type="ARBA" id="ARBA00022705"/>
    </source>
</evidence>
<gene>
    <name evidence="13" type="primary">lexA</name>
    <name evidence="17" type="ORF">C41B8_11463</name>
</gene>
<accession>A0A084IK31</accession>
<dbReference type="PRINTS" id="PR00726">
    <property type="entry name" value="LEXASERPTASE"/>
</dbReference>
<dbReference type="RefSeq" id="WP_037338186.1">
    <property type="nucleotide sequence ID" value="NZ_APNK01000017.1"/>
</dbReference>
<comment type="similarity">
    <text evidence="1 13 14">Belongs to the peptidase S24 family.</text>
</comment>
<dbReference type="GO" id="GO:0006281">
    <property type="term" value="P:DNA repair"/>
    <property type="evidence" value="ECO:0007669"/>
    <property type="project" value="UniProtKB-UniRule"/>
</dbReference>
<keyword evidence="7 13" id="KW-0068">Autocatalytic cleavage</keyword>
<keyword evidence="3 13" id="KW-0678">Repressor</keyword>
<evidence type="ECO:0000256" key="10">
    <source>
        <dbReference type="ARBA" id="ARBA00023163"/>
    </source>
</evidence>
<protein>
    <recommendedName>
        <fullName evidence="13">LexA repressor</fullName>
        <ecNumber evidence="13">3.4.21.88</ecNumber>
    </recommendedName>
</protein>
<dbReference type="GO" id="GO:0045892">
    <property type="term" value="P:negative regulation of DNA-templated transcription"/>
    <property type="evidence" value="ECO:0007669"/>
    <property type="project" value="UniProtKB-UniRule"/>
</dbReference>
<dbReference type="NCBIfam" id="TIGR00498">
    <property type="entry name" value="lexA"/>
    <property type="match status" value="1"/>
</dbReference>
<dbReference type="SUPFAM" id="SSF46785">
    <property type="entry name" value="Winged helix' DNA-binding domain"/>
    <property type="match status" value="1"/>
</dbReference>
<keyword evidence="12 13" id="KW-0742">SOS response</keyword>
<feature type="active site" description="For autocatalytic cleavage activity" evidence="13">
    <location>
        <position position="128"/>
    </location>
</feature>
<feature type="domain" description="Peptidase S24/S26A/S26B/S26C" evidence="15">
    <location>
        <begin position="87"/>
        <end position="199"/>
    </location>
</feature>
<evidence type="ECO:0000256" key="7">
    <source>
        <dbReference type="ARBA" id="ARBA00022813"/>
    </source>
</evidence>
<dbReference type="HAMAP" id="MF_00015">
    <property type="entry name" value="LexA"/>
    <property type="match status" value="1"/>
</dbReference>
<dbReference type="InterPro" id="IPR006200">
    <property type="entry name" value="LexA"/>
</dbReference>
<keyword evidence="6 13" id="KW-0378">Hydrolase</keyword>
<dbReference type="Pfam" id="PF00717">
    <property type="entry name" value="Peptidase_S24"/>
    <property type="match status" value="1"/>
</dbReference>
<comment type="caution">
    <text evidence="17">The sequence shown here is derived from an EMBL/GenBank/DDBJ whole genome shotgun (WGS) entry which is preliminary data.</text>
</comment>
<evidence type="ECO:0000256" key="8">
    <source>
        <dbReference type="ARBA" id="ARBA00023015"/>
    </source>
</evidence>
<dbReference type="Proteomes" id="UP000028302">
    <property type="component" value="Unassembled WGS sequence"/>
</dbReference>
<dbReference type="Gene3D" id="2.10.109.10">
    <property type="entry name" value="Umud Fragment, subunit A"/>
    <property type="match status" value="1"/>
</dbReference>
<dbReference type="InterPro" id="IPR006197">
    <property type="entry name" value="Peptidase_S24_LexA"/>
</dbReference>
<evidence type="ECO:0000256" key="14">
    <source>
        <dbReference type="RuleBase" id="RU003991"/>
    </source>
</evidence>